<dbReference type="InterPro" id="IPR018109">
    <property type="entry name" value="Folylpolyglutamate_synth_CS"/>
</dbReference>
<keyword evidence="8 21" id="KW-0436">Ligase</keyword>
<keyword evidence="10 21" id="KW-0547">Nucleotide-binding</keyword>
<dbReference type="InterPro" id="IPR013221">
    <property type="entry name" value="Mur_ligase_cen"/>
</dbReference>
<dbReference type="RefSeq" id="WP_310471627.1">
    <property type="nucleotide sequence ID" value="NZ_CP136522.1"/>
</dbReference>
<keyword evidence="13" id="KW-0289">Folate biosynthesis</keyword>
<evidence type="ECO:0000256" key="15">
    <source>
        <dbReference type="ARBA" id="ARBA00030592"/>
    </source>
</evidence>
<dbReference type="EC" id="6.3.2.17" evidence="6"/>
<proteinExistence type="inferred from homology"/>
<dbReference type="InterPro" id="IPR036565">
    <property type="entry name" value="Mur-like_cat_sf"/>
</dbReference>
<dbReference type="SUPFAM" id="SSF53244">
    <property type="entry name" value="MurD-like peptide ligases, peptide-binding domain"/>
    <property type="match status" value="1"/>
</dbReference>
<dbReference type="NCBIfam" id="NF008101">
    <property type="entry name" value="PRK10846.1"/>
    <property type="match status" value="1"/>
</dbReference>
<dbReference type="EC" id="6.3.2.12" evidence="5"/>
<evidence type="ECO:0000256" key="3">
    <source>
        <dbReference type="ARBA" id="ARBA00005150"/>
    </source>
</evidence>
<comment type="function">
    <text evidence="1">Functions in two distinct reactions of the de novo folate biosynthetic pathway. Catalyzes the addition of a glutamate residue to dihydropteroate (7,8-dihydropteroate or H2Pte) to form dihydrofolate (7,8-dihydrofolate monoglutamate or H2Pte-Glu). Also catalyzes successive additions of L-glutamate to tetrahydrofolate or 10-formyltetrahydrofolate or 5,10-methylenetetrahydrofolate, leading to folylpolyglutamate derivatives.</text>
</comment>
<evidence type="ECO:0000256" key="1">
    <source>
        <dbReference type="ARBA" id="ARBA00002714"/>
    </source>
</evidence>
<evidence type="ECO:0000256" key="19">
    <source>
        <dbReference type="ARBA" id="ARBA00049035"/>
    </source>
</evidence>
<evidence type="ECO:0000256" key="4">
    <source>
        <dbReference type="ARBA" id="ARBA00008276"/>
    </source>
</evidence>
<evidence type="ECO:0000256" key="20">
    <source>
        <dbReference type="ARBA" id="ARBA00049161"/>
    </source>
</evidence>
<feature type="domain" description="Mur ligase C-terminal" evidence="22">
    <location>
        <begin position="292"/>
        <end position="410"/>
    </location>
</feature>
<comment type="catalytic activity">
    <reaction evidence="17">
        <text>(6S)-5,6,7,8-tetrahydrofolyl-(gamma-L-Glu)(n) + L-glutamate + ATP = (6S)-5,6,7,8-tetrahydrofolyl-(gamma-L-Glu)(n+1) + ADP + phosphate + H(+)</text>
        <dbReference type="Rhea" id="RHEA:10580"/>
        <dbReference type="Rhea" id="RHEA-COMP:14738"/>
        <dbReference type="Rhea" id="RHEA-COMP:14740"/>
        <dbReference type="ChEBI" id="CHEBI:15378"/>
        <dbReference type="ChEBI" id="CHEBI:29985"/>
        <dbReference type="ChEBI" id="CHEBI:30616"/>
        <dbReference type="ChEBI" id="CHEBI:43474"/>
        <dbReference type="ChEBI" id="CHEBI:141005"/>
        <dbReference type="ChEBI" id="CHEBI:456216"/>
        <dbReference type="EC" id="6.3.2.17"/>
    </reaction>
</comment>
<organism evidence="24 25">
    <name type="scientific">Shewanella youngdeokensis</name>
    <dbReference type="NCBI Taxonomy" id="2999068"/>
    <lineage>
        <taxon>Bacteria</taxon>
        <taxon>Pseudomonadati</taxon>
        <taxon>Pseudomonadota</taxon>
        <taxon>Gammaproteobacteria</taxon>
        <taxon>Alteromonadales</taxon>
        <taxon>Shewanellaceae</taxon>
        <taxon>Shewanella</taxon>
    </lineage>
</organism>
<evidence type="ECO:0000256" key="12">
    <source>
        <dbReference type="ARBA" id="ARBA00022842"/>
    </source>
</evidence>
<comment type="catalytic activity">
    <reaction evidence="19">
        <text>(6R)-5,10-methylenetetrahydrofolyl-(gamma-L-Glu)(n) + L-glutamate + ATP = (6R)-5,10-methylenetetrahydrofolyl-(gamma-L-Glu)(n+1) + ADP + phosphate + H(+)</text>
        <dbReference type="Rhea" id="RHEA:51912"/>
        <dbReference type="Rhea" id="RHEA-COMP:13257"/>
        <dbReference type="Rhea" id="RHEA-COMP:13258"/>
        <dbReference type="ChEBI" id="CHEBI:15378"/>
        <dbReference type="ChEBI" id="CHEBI:29985"/>
        <dbReference type="ChEBI" id="CHEBI:30616"/>
        <dbReference type="ChEBI" id="CHEBI:43474"/>
        <dbReference type="ChEBI" id="CHEBI:136572"/>
        <dbReference type="ChEBI" id="CHEBI:456216"/>
        <dbReference type="EC" id="6.3.2.17"/>
    </reaction>
</comment>
<evidence type="ECO:0000259" key="23">
    <source>
        <dbReference type="Pfam" id="PF08245"/>
    </source>
</evidence>
<evidence type="ECO:0000256" key="7">
    <source>
        <dbReference type="ARBA" id="ARBA00019357"/>
    </source>
</evidence>
<evidence type="ECO:0000256" key="18">
    <source>
        <dbReference type="ARBA" id="ARBA00047808"/>
    </source>
</evidence>
<comment type="pathway">
    <text evidence="2">Cofactor biosynthesis; tetrahydrofolate biosynthesis; 7,8-dihydrofolate from 2-amino-4-hydroxy-6-hydroxymethyl-7,8-dihydropteridine diphosphate and 4-aminobenzoate: step 2/2.</text>
</comment>
<sequence>MTASIKPTAPAANASLNTWIEYLLAIHPTEIDMGLTRVSNVAARLGLTMLGATKVVTVAGTNGKGTTCAMVEAALLLSGKTVGVYSSPHLLHYNERVRINGVDASDIELIKAFEAIETARADISLSFFEYATLAGLVLFKQAKLDVVLLEVGLGGRLDATNLIDADISVVTSIDLDHQEYLGDTRELVAVEKAGVFRAGRPAIVGEPDCPQTLIDYAQHLSANLYRVGHQFSYQCDTNSWHYKGHVFELNALPLPQLPQPNAATAIAVLEHLCPAIAPELVAKAVGQTQLAGRLEYVNQQPTVMVDVAHNPHAARYLRSRLNKVAKQRLFAICGMLKDKDAAAVLSELSDDITHWYLTDLDVARGSEATALKALLPANSQATCFNRLSAAWNAVKQDAKADDAVIVFGSFYTVAGFKELLKGERFV</sequence>
<dbReference type="Proteomes" id="UP001529491">
    <property type="component" value="Chromosome"/>
</dbReference>
<protein>
    <recommendedName>
        <fullName evidence="7">Dihydrofolate synthase/folylpolyglutamate synthase</fullName>
        <ecNumber evidence="5">6.3.2.12</ecNumber>
        <ecNumber evidence="6">6.3.2.17</ecNumber>
    </recommendedName>
    <alternativeName>
        <fullName evidence="16">Folylpoly-gamma-glutamate synthetase-dihydrofolate synthetase</fullName>
    </alternativeName>
    <alternativeName>
        <fullName evidence="14">Folylpolyglutamate synthetase</fullName>
    </alternativeName>
    <alternativeName>
        <fullName evidence="15">Tetrahydrofolylpolyglutamate synthase</fullName>
    </alternativeName>
</protein>
<dbReference type="Pfam" id="PF02875">
    <property type="entry name" value="Mur_ligase_C"/>
    <property type="match status" value="1"/>
</dbReference>
<evidence type="ECO:0000256" key="8">
    <source>
        <dbReference type="ARBA" id="ARBA00022598"/>
    </source>
</evidence>
<dbReference type="InterPro" id="IPR036615">
    <property type="entry name" value="Mur_ligase_C_dom_sf"/>
</dbReference>
<evidence type="ECO:0000313" key="24">
    <source>
        <dbReference type="EMBL" id="WOT03997.1"/>
    </source>
</evidence>
<evidence type="ECO:0000256" key="6">
    <source>
        <dbReference type="ARBA" id="ARBA00013025"/>
    </source>
</evidence>
<keyword evidence="9" id="KW-0479">Metal-binding</keyword>
<evidence type="ECO:0000256" key="10">
    <source>
        <dbReference type="ARBA" id="ARBA00022741"/>
    </source>
</evidence>
<dbReference type="NCBIfam" id="TIGR01499">
    <property type="entry name" value="folC"/>
    <property type="match status" value="1"/>
</dbReference>
<comment type="similarity">
    <text evidence="4 21">Belongs to the folylpolyglutamate synthase family.</text>
</comment>
<dbReference type="GO" id="GO:0008841">
    <property type="term" value="F:dihydrofolate synthase activity"/>
    <property type="evidence" value="ECO:0007669"/>
    <property type="project" value="UniProtKB-EC"/>
</dbReference>
<evidence type="ECO:0000256" key="17">
    <source>
        <dbReference type="ARBA" id="ARBA00047493"/>
    </source>
</evidence>
<dbReference type="Gene3D" id="3.90.190.20">
    <property type="entry name" value="Mur ligase, C-terminal domain"/>
    <property type="match status" value="1"/>
</dbReference>
<dbReference type="PIRSF" id="PIRSF001563">
    <property type="entry name" value="Folylpolyglu_synth"/>
    <property type="match status" value="1"/>
</dbReference>
<comment type="catalytic activity">
    <reaction evidence="18">
        <text>10-formyltetrahydrofolyl-(gamma-L-Glu)(n) + L-glutamate + ATP = 10-formyltetrahydrofolyl-(gamma-L-Glu)(n+1) + ADP + phosphate + H(+)</text>
        <dbReference type="Rhea" id="RHEA:51904"/>
        <dbReference type="Rhea" id="RHEA-COMP:13088"/>
        <dbReference type="Rhea" id="RHEA-COMP:14300"/>
        <dbReference type="ChEBI" id="CHEBI:15378"/>
        <dbReference type="ChEBI" id="CHEBI:29985"/>
        <dbReference type="ChEBI" id="CHEBI:30616"/>
        <dbReference type="ChEBI" id="CHEBI:43474"/>
        <dbReference type="ChEBI" id="CHEBI:134413"/>
        <dbReference type="ChEBI" id="CHEBI:456216"/>
        <dbReference type="EC" id="6.3.2.17"/>
    </reaction>
</comment>
<comment type="catalytic activity">
    <reaction evidence="20">
        <text>7,8-dihydropteroate + L-glutamate + ATP = 7,8-dihydrofolate + ADP + phosphate + H(+)</text>
        <dbReference type="Rhea" id="RHEA:23584"/>
        <dbReference type="ChEBI" id="CHEBI:15378"/>
        <dbReference type="ChEBI" id="CHEBI:17839"/>
        <dbReference type="ChEBI" id="CHEBI:29985"/>
        <dbReference type="ChEBI" id="CHEBI:30616"/>
        <dbReference type="ChEBI" id="CHEBI:43474"/>
        <dbReference type="ChEBI" id="CHEBI:57451"/>
        <dbReference type="ChEBI" id="CHEBI:456216"/>
        <dbReference type="EC" id="6.3.2.12"/>
    </reaction>
</comment>
<dbReference type="Gene3D" id="3.40.1190.10">
    <property type="entry name" value="Mur-like, catalytic domain"/>
    <property type="match status" value="1"/>
</dbReference>
<gene>
    <name evidence="24" type="primary">folC</name>
    <name evidence="24" type="ORF">RGE70_11690</name>
</gene>
<keyword evidence="11 21" id="KW-0067">ATP-binding</keyword>
<feature type="domain" description="Mur ligase central" evidence="23">
    <location>
        <begin position="58"/>
        <end position="229"/>
    </location>
</feature>
<dbReference type="PANTHER" id="PTHR11136:SF0">
    <property type="entry name" value="DIHYDROFOLATE SYNTHETASE-RELATED"/>
    <property type="match status" value="1"/>
</dbReference>
<dbReference type="PROSITE" id="PS01012">
    <property type="entry name" value="FOLYLPOLYGLU_SYNT_2"/>
    <property type="match status" value="1"/>
</dbReference>
<evidence type="ECO:0000256" key="11">
    <source>
        <dbReference type="ARBA" id="ARBA00022840"/>
    </source>
</evidence>
<evidence type="ECO:0000256" key="5">
    <source>
        <dbReference type="ARBA" id="ARBA00013023"/>
    </source>
</evidence>
<comment type="pathway">
    <text evidence="3">Cofactor biosynthesis; tetrahydrofolylpolyglutamate biosynthesis.</text>
</comment>
<dbReference type="SUPFAM" id="SSF53623">
    <property type="entry name" value="MurD-like peptide ligases, catalytic domain"/>
    <property type="match status" value="1"/>
</dbReference>
<name>A0ABZ0JUK6_9GAMM</name>
<evidence type="ECO:0000256" key="9">
    <source>
        <dbReference type="ARBA" id="ARBA00022723"/>
    </source>
</evidence>
<dbReference type="InterPro" id="IPR004101">
    <property type="entry name" value="Mur_ligase_C"/>
</dbReference>
<dbReference type="EMBL" id="CP136522">
    <property type="protein sequence ID" value="WOT03997.1"/>
    <property type="molecule type" value="Genomic_DNA"/>
</dbReference>
<evidence type="ECO:0000256" key="14">
    <source>
        <dbReference type="ARBA" id="ARBA00030048"/>
    </source>
</evidence>
<dbReference type="Pfam" id="PF08245">
    <property type="entry name" value="Mur_ligase_M"/>
    <property type="match status" value="1"/>
</dbReference>
<keyword evidence="12" id="KW-0460">Magnesium</keyword>
<dbReference type="GO" id="GO:0004326">
    <property type="term" value="F:tetrahydrofolylpolyglutamate synthase activity"/>
    <property type="evidence" value="ECO:0007669"/>
    <property type="project" value="UniProtKB-EC"/>
</dbReference>
<keyword evidence="25" id="KW-1185">Reference proteome</keyword>
<evidence type="ECO:0000256" key="21">
    <source>
        <dbReference type="PIRNR" id="PIRNR001563"/>
    </source>
</evidence>
<dbReference type="InterPro" id="IPR001645">
    <property type="entry name" value="Folylpolyglutamate_synth"/>
</dbReference>
<dbReference type="PANTHER" id="PTHR11136">
    <property type="entry name" value="FOLYLPOLYGLUTAMATE SYNTHASE-RELATED"/>
    <property type="match status" value="1"/>
</dbReference>
<evidence type="ECO:0000256" key="2">
    <source>
        <dbReference type="ARBA" id="ARBA00004799"/>
    </source>
</evidence>
<reference evidence="24 25" key="1">
    <citation type="submission" date="2023-10" db="EMBL/GenBank/DDBJ databases">
        <title>Complete genome sequence of Shewanella sp. DAU334.</title>
        <authorList>
            <person name="Lee Y.-S."/>
            <person name="Jeong H.-R."/>
            <person name="Hwang E.-J."/>
            <person name="Choi Y.-L."/>
            <person name="Kim G.-D."/>
        </authorList>
    </citation>
    <scope>NUCLEOTIDE SEQUENCE [LARGE SCALE GENOMIC DNA]</scope>
    <source>
        <strain evidence="24 25">DAU334</strain>
    </source>
</reference>
<evidence type="ECO:0000256" key="13">
    <source>
        <dbReference type="ARBA" id="ARBA00022909"/>
    </source>
</evidence>
<evidence type="ECO:0000256" key="16">
    <source>
        <dbReference type="ARBA" id="ARBA00032510"/>
    </source>
</evidence>
<accession>A0ABZ0JUK6</accession>
<evidence type="ECO:0000259" key="22">
    <source>
        <dbReference type="Pfam" id="PF02875"/>
    </source>
</evidence>
<evidence type="ECO:0000313" key="25">
    <source>
        <dbReference type="Proteomes" id="UP001529491"/>
    </source>
</evidence>